<proteinExistence type="predicted"/>
<name>A0ABD0J6P1_9CAEN</name>
<accession>A0ABD0J6P1</accession>
<dbReference type="Proteomes" id="UP001519460">
    <property type="component" value="Unassembled WGS sequence"/>
</dbReference>
<protein>
    <recommendedName>
        <fullName evidence="3">Secreted protein</fullName>
    </recommendedName>
</protein>
<gene>
    <name evidence="1" type="ORF">BaRGS_00038142</name>
</gene>
<evidence type="ECO:0000313" key="1">
    <source>
        <dbReference type="EMBL" id="KAK7463275.1"/>
    </source>
</evidence>
<dbReference type="AlphaFoldDB" id="A0ABD0J6P1"/>
<comment type="caution">
    <text evidence="1">The sequence shown here is derived from an EMBL/GenBank/DDBJ whole genome shotgun (WGS) entry which is preliminary data.</text>
</comment>
<dbReference type="EMBL" id="JACVVK020000602">
    <property type="protein sequence ID" value="KAK7463275.1"/>
    <property type="molecule type" value="Genomic_DNA"/>
</dbReference>
<keyword evidence="2" id="KW-1185">Reference proteome</keyword>
<sequence length="95" mass="9697">MGGSGIAQLVLALMQGRISFTALPGSFVGSAIPTSGRVLCKSLVRLGAFVATRTFVLPAVAHDVPWLAGEGLATQPTSRAASYVAASCLSHVTRV</sequence>
<evidence type="ECO:0008006" key="3">
    <source>
        <dbReference type="Google" id="ProtNLM"/>
    </source>
</evidence>
<reference evidence="1 2" key="1">
    <citation type="journal article" date="2023" name="Sci. Data">
        <title>Genome assembly of the Korean intertidal mud-creeper Batillaria attramentaria.</title>
        <authorList>
            <person name="Patra A.K."/>
            <person name="Ho P.T."/>
            <person name="Jun S."/>
            <person name="Lee S.J."/>
            <person name="Kim Y."/>
            <person name="Won Y.J."/>
        </authorList>
    </citation>
    <scope>NUCLEOTIDE SEQUENCE [LARGE SCALE GENOMIC DNA]</scope>
    <source>
        <strain evidence="1">Wonlab-2016</strain>
    </source>
</reference>
<organism evidence="1 2">
    <name type="scientific">Batillaria attramentaria</name>
    <dbReference type="NCBI Taxonomy" id="370345"/>
    <lineage>
        <taxon>Eukaryota</taxon>
        <taxon>Metazoa</taxon>
        <taxon>Spiralia</taxon>
        <taxon>Lophotrochozoa</taxon>
        <taxon>Mollusca</taxon>
        <taxon>Gastropoda</taxon>
        <taxon>Caenogastropoda</taxon>
        <taxon>Sorbeoconcha</taxon>
        <taxon>Cerithioidea</taxon>
        <taxon>Batillariidae</taxon>
        <taxon>Batillaria</taxon>
    </lineage>
</organism>
<evidence type="ECO:0000313" key="2">
    <source>
        <dbReference type="Proteomes" id="UP001519460"/>
    </source>
</evidence>